<keyword evidence="2" id="KW-0812">Transmembrane</keyword>
<evidence type="ECO:0000256" key="2">
    <source>
        <dbReference type="SAM" id="Phobius"/>
    </source>
</evidence>
<feature type="compositionally biased region" description="Basic and acidic residues" evidence="1">
    <location>
        <begin position="23"/>
        <end position="41"/>
    </location>
</feature>
<feature type="region of interest" description="Disordered" evidence="1">
    <location>
        <begin position="1"/>
        <end position="79"/>
    </location>
</feature>
<feature type="compositionally biased region" description="Polar residues" evidence="1">
    <location>
        <begin position="1"/>
        <end position="12"/>
    </location>
</feature>
<name>A0A397VTJ9_9GLOM</name>
<comment type="caution">
    <text evidence="3">The sequence shown here is derived from an EMBL/GenBank/DDBJ whole genome shotgun (WGS) entry which is preliminary data.</text>
</comment>
<dbReference type="OrthoDB" id="2387030at2759"/>
<reference evidence="3 4" key="1">
    <citation type="submission" date="2018-06" db="EMBL/GenBank/DDBJ databases">
        <title>Comparative genomics reveals the genomic features of Rhizophagus irregularis, R. cerebriforme, R. diaphanum and Gigaspora rosea, and their symbiotic lifestyle signature.</title>
        <authorList>
            <person name="Morin E."/>
            <person name="San Clemente H."/>
            <person name="Chen E.C.H."/>
            <person name="De La Providencia I."/>
            <person name="Hainaut M."/>
            <person name="Kuo A."/>
            <person name="Kohler A."/>
            <person name="Murat C."/>
            <person name="Tang N."/>
            <person name="Roy S."/>
            <person name="Loubradou J."/>
            <person name="Henrissat B."/>
            <person name="Grigoriev I.V."/>
            <person name="Corradi N."/>
            <person name="Roux C."/>
            <person name="Martin F.M."/>
        </authorList>
    </citation>
    <scope>NUCLEOTIDE SEQUENCE [LARGE SCALE GENOMIC DNA]</scope>
    <source>
        <strain evidence="3 4">DAOM 194757</strain>
    </source>
</reference>
<keyword evidence="2" id="KW-1133">Transmembrane helix</keyword>
<evidence type="ECO:0000313" key="4">
    <source>
        <dbReference type="Proteomes" id="UP000266673"/>
    </source>
</evidence>
<evidence type="ECO:0000256" key="1">
    <source>
        <dbReference type="SAM" id="MobiDB-lite"/>
    </source>
</evidence>
<dbReference type="Proteomes" id="UP000266673">
    <property type="component" value="Unassembled WGS sequence"/>
</dbReference>
<dbReference type="AlphaFoldDB" id="A0A397VTJ9"/>
<accession>A0A397VTJ9</accession>
<feature type="transmembrane region" description="Helical" evidence="2">
    <location>
        <begin position="86"/>
        <end position="106"/>
    </location>
</feature>
<sequence>MSNRENSQQLSQDVPIPINDSENGAKDDEKLKNDMVEKSAVIDDLPSYEHATTDATPAYSVSDPSNQRSDPSAVASKPQRRGTSRFAKCCCLITFLIALAIILAVISKSNSNLCNNINVNTVSPSVTSFDPFVFTSFTIDSSDTATQKRGYLSLQTSQNPSPDVTNVTVNTRVASPKQGNAYSTDSFSDSNYKLSLHQKSTGKNFFNLFGPPETCFRARVDLVMPQRSLSPVAINADSFDVHLSNLSSNLPINVHTTTGAIFIRSLNISNATLYSEKAPIISHGRIFLSDTLIVNQTSDSDIHLFINILANATNPKIYINANKGSVGLTLNNTFSGTYNIVTTGKVRFRVNKTRTTLPAQGSIGNGTALLEVISNSNSNIRINF</sequence>
<keyword evidence="2" id="KW-0472">Membrane</keyword>
<organism evidence="3 4">
    <name type="scientific">Gigaspora rosea</name>
    <dbReference type="NCBI Taxonomy" id="44941"/>
    <lineage>
        <taxon>Eukaryota</taxon>
        <taxon>Fungi</taxon>
        <taxon>Fungi incertae sedis</taxon>
        <taxon>Mucoromycota</taxon>
        <taxon>Glomeromycotina</taxon>
        <taxon>Glomeromycetes</taxon>
        <taxon>Diversisporales</taxon>
        <taxon>Gigasporaceae</taxon>
        <taxon>Gigaspora</taxon>
    </lineage>
</organism>
<proteinExistence type="predicted"/>
<gene>
    <name evidence="3" type="ORF">C2G38_2031674</name>
</gene>
<evidence type="ECO:0008006" key="5">
    <source>
        <dbReference type="Google" id="ProtNLM"/>
    </source>
</evidence>
<dbReference type="EMBL" id="QKWP01000206">
    <property type="protein sequence ID" value="RIB24667.1"/>
    <property type="molecule type" value="Genomic_DNA"/>
</dbReference>
<protein>
    <recommendedName>
        <fullName evidence="5">Adhesin domain-containing protein</fullName>
    </recommendedName>
</protein>
<keyword evidence="4" id="KW-1185">Reference proteome</keyword>
<evidence type="ECO:0000313" key="3">
    <source>
        <dbReference type="EMBL" id="RIB24667.1"/>
    </source>
</evidence>